<dbReference type="Gene3D" id="3.40.630.10">
    <property type="entry name" value="Zn peptidases"/>
    <property type="match status" value="2"/>
</dbReference>
<evidence type="ECO:0000313" key="4">
    <source>
        <dbReference type="EMBL" id="NIA70959.1"/>
    </source>
</evidence>
<proteinExistence type="predicted"/>
<dbReference type="GO" id="GO:0046872">
    <property type="term" value="F:metal ion binding"/>
    <property type="evidence" value="ECO:0007669"/>
    <property type="project" value="UniProtKB-KW"/>
</dbReference>
<evidence type="ECO:0000256" key="2">
    <source>
        <dbReference type="ARBA" id="ARBA00022801"/>
    </source>
</evidence>
<dbReference type="AlphaFoldDB" id="A0A967F0R9"/>
<dbReference type="CDD" id="cd08659">
    <property type="entry name" value="M20_ArgE_DapE-like"/>
    <property type="match status" value="1"/>
</dbReference>
<protein>
    <submittedName>
        <fullName evidence="4">M20 family metallopeptidase</fullName>
    </submittedName>
</protein>
<dbReference type="InterPro" id="IPR050072">
    <property type="entry name" value="Peptidase_M20A"/>
</dbReference>
<sequence>MKADTHFNALEFLRNLITIETCDPPGREVDAARYIRNTLAASGIPAEIDEFLPGRANLLAKIVGAGEKPPLVFSAHLDTVPVGHQPWSVPPFSGEIREGRLFGRGASDMKSGVTAMAAAAARLASGGTSLAGDLILAFSAGESSNCLGAKRFVERGDIADAGAILVSEPSSLGIIVSEMGVLWLRAVAHGRLGHVSGNSGVNAIEAMSDFLRDLRTINLPSPEHALLPNPSICVGTISGGSAVNITPDRCEAEIDIRLRSGTDQKVIISILKDIAPPEIELIVSDFKPPVETAPDHPFVVTCMRALEVGSGAAPIPQGVAYYSDATIFNEAHGTPFAIIGPGDNGMSGQVDESVDLNNVEQAIEIYCRIAKSWLAS</sequence>
<dbReference type="Gene3D" id="3.30.70.360">
    <property type="match status" value="1"/>
</dbReference>
<evidence type="ECO:0000256" key="1">
    <source>
        <dbReference type="ARBA" id="ARBA00022723"/>
    </source>
</evidence>
<dbReference type="InterPro" id="IPR011650">
    <property type="entry name" value="Peptidase_M20_dimer"/>
</dbReference>
<dbReference type="Proteomes" id="UP000761264">
    <property type="component" value="Unassembled WGS sequence"/>
</dbReference>
<evidence type="ECO:0000313" key="5">
    <source>
        <dbReference type="Proteomes" id="UP000761264"/>
    </source>
</evidence>
<reference evidence="4" key="1">
    <citation type="submission" date="2020-03" db="EMBL/GenBank/DDBJ databases">
        <title>Genome of Pelagibius litoralis DSM 21314T.</title>
        <authorList>
            <person name="Wang G."/>
        </authorList>
    </citation>
    <scope>NUCLEOTIDE SEQUENCE</scope>
    <source>
        <strain evidence="4">DSM 21314</strain>
    </source>
</reference>
<gene>
    <name evidence="4" type="ORF">HBA54_20365</name>
</gene>
<dbReference type="EMBL" id="JAAQPH010000017">
    <property type="protein sequence ID" value="NIA70959.1"/>
    <property type="molecule type" value="Genomic_DNA"/>
</dbReference>
<evidence type="ECO:0000259" key="3">
    <source>
        <dbReference type="Pfam" id="PF07687"/>
    </source>
</evidence>
<dbReference type="Pfam" id="PF07687">
    <property type="entry name" value="M20_dimer"/>
    <property type="match status" value="1"/>
</dbReference>
<dbReference type="GO" id="GO:0016787">
    <property type="term" value="F:hydrolase activity"/>
    <property type="evidence" value="ECO:0007669"/>
    <property type="project" value="UniProtKB-KW"/>
</dbReference>
<keyword evidence="5" id="KW-1185">Reference proteome</keyword>
<accession>A0A967F0R9</accession>
<dbReference type="InterPro" id="IPR002933">
    <property type="entry name" value="Peptidase_M20"/>
</dbReference>
<name>A0A967F0R9_9PROT</name>
<dbReference type="PANTHER" id="PTHR43808">
    <property type="entry name" value="ACETYLORNITHINE DEACETYLASE"/>
    <property type="match status" value="1"/>
</dbReference>
<dbReference type="SUPFAM" id="SSF55031">
    <property type="entry name" value="Bacterial exopeptidase dimerisation domain"/>
    <property type="match status" value="1"/>
</dbReference>
<comment type="caution">
    <text evidence="4">The sequence shown here is derived from an EMBL/GenBank/DDBJ whole genome shotgun (WGS) entry which is preliminary data.</text>
</comment>
<keyword evidence="2" id="KW-0378">Hydrolase</keyword>
<organism evidence="4 5">
    <name type="scientific">Pelagibius litoralis</name>
    <dbReference type="NCBI Taxonomy" id="374515"/>
    <lineage>
        <taxon>Bacteria</taxon>
        <taxon>Pseudomonadati</taxon>
        <taxon>Pseudomonadota</taxon>
        <taxon>Alphaproteobacteria</taxon>
        <taxon>Rhodospirillales</taxon>
        <taxon>Rhodovibrionaceae</taxon>
        <taxon>Pelagibius</taxon>
    </lineage>
</organism>
<feature type="domain" description="Peptidase M20 dimerisation" evidence="3">
    <location>
        <begin position="177"/>
        <end position="275"/>
    </location>
</feature>
<keyword evidence="1" id="KW-0479">Metal-binding</keyword>
<dbReference type="SUPFAM" id="SSF53187">
    <property type="entry name" value="Zn-dependent exopeptidases"/>
    <property type="match status" value="1"/>
</dbReference>
<dbReference type="InterPro" id="IPR036264">
    <property type="entry name" value="Bact_exopeptidase_dim_dom"/>
</dbReference>
<dbReference type="Pfam" id="PF01546">
    <property type="entry name" value="Peptidase_M20"/>
    <property type="match status" value="1"/>
</dbReference>